<feature type="compositionally biased region" description="Basic and acidic residues" evidence="1">
    <location>
        <begin position="90"/>
        <end position="109"/>
    </location>
</feature>
<organism evidence="3 4">
    <name type="scientific">Neoarthrinium moseri</name>
    <dbReference type="NCBI Taxonomy" id="1658444"/>
    <lineage>
        <taxon>Eukaryota</taxon>
        <taxon>Fungi</taxon>
        <taxon>Dikarya</taxon>
        <taxon>Ascomycota</taxon>
        <taxon>Pezizomycotina</taxon>
        <taxon>Sordariomycetes</taxon>
        <taxon>Xylariomycetidae</taxon>
        <taxon>Amphisphaeriales</taxon>
        <taxon>Apiosporaceae</taxon>
        <taxon>Neoarthrinium</taxon>
    </lineage>
</organism>
<evidence type="ECO:0000259" key="2">
    <source>
        <dbReference type="PROSITE" id="PS50030"/>
    </source>
</evidence>
<dbReference type="FunFam" id="1.10.287.110:FF:000002">
    <property type="entry name" value="putative tyrosine-protein phosphatase auxilin isoform X2"/>
    <property type="match status" value="1"/>
</dbReference>
<dbReference type="Gene3D" id="1.10.287.110">
    <property type="entry name" value="DnaJ domain"/>
    <property type="match status" value="1"/>
</dbReference>
<feature type="compositionally biased region" description="Polar residues" evidence="1">
    <location>
        <begin position="1059"/>
        <end position="1076"/>
    </location>
</feature>
<gene>
    <name evidence="3" type="ORF">JX265_013439</name>
</gene>
<feature type="region of interest" description="Disordered" evidence="1">
    <location>
        <begin position="340"/>
        <end position="402"/>
    </location>
</feature>
<feature type="compositionally biased region" description="Polar residues" evidence="1">
    <location>
        <begin position="512"/>
        <end position="527"/>
    </location>
</feature>
<reference evidence="3" key="1">
    <citation type="submission" date="2021-03" db="EMBL/GenBank/DDBJ databases">
        <title>Revisited historic fungal species revealed as producer of novel bioactive compounds through whole genome sequencing and comparative genomics.</title>
        <authorList>
            <person name="Vignolle G.A."/>
            <person name="Hochenegger N."/>
            <person name="Mach R.L."/>
            <person name="Mach-Aigner A.R."/>
            <person name="Javad Rahimi M."/>
            <person name="Salim K.A."/>
            <person name="Chan C.M."/>
            <person name="Lim L.B.L."/>
            <person name="Cai F."/>
            <person name="Druzhinina I.S."/>
            <person name="U'Ren J.M."/>
            <person name="Derntl C."/>
        </authorList>
    </citation>
    <scope>NUCLEOTIDE SEQUENCE</scope>
    <source>
        <strain evidence="3">TUCIM 5799</strain>
    </source>
</reference>
<feature type="compositionally biased region" description="Polar residues" evidence="1">
    <location>
        <begin position="8"/>
        <end position="17"/>
    </location>
</feature>
<dbReference type="SUPFAM" id="SSF48452">
    <property type="entry name" value="TPR-like"/>
    <property type="match status" value="1"/>
</dbReference>
<dbReference type="InterPro" id="IPR011990">
    <property type="entry name" value="TPR-like_helical_dom_sf"/>
</dbReference>
<dbReference type="SUPFAM" id="SSF46565">
    <property type="entry name" value="Chaperone J-domain"/>
    <property type="match status" value="1"/>
</dbReference>
<feature type="region of interest" description="Disordered" evidence="1">
    <location>
        <begin position="418"/>
        <end position="616"/>
    </location>
</feature>
<feature type="compositionally biased region" description="Low complexity" evidence="1">
    <location>
        <begin position="420"/>
        <end position="431"/>
    </location>
</feature>
<feature type="compositionally biased region" description="Polar residues" evidence="1">
    <location>
        <begin position="167"/>
        <end position="177"/>
    </location>
</feature>
<dbReference type="AlphaFoldDB" id="A0A9Q0AFZ1"/>
<name>A0A9Q0AFZ1_9PEZI</name>
<feature type="compositionally biased region" description="Low complexity" evidence="1">
    <location>
        <begin position="575"/>
        <end position="602"/>
    </location>
</feature>
<protein>
    <recommendedName>
        <fullName evidence="2">UBA domain-containing protein</fullName>
    </recommendedName>
</protein>
<accession>A0A9Q0AFZ1</accession>
<dbReference type="GO" id="GO:0072318">
    <property type="term" value="P:clathrin coat disassembly"/>
    <property type="evidence" value="ECO:0007669"/>
    <property type="project" value="TreeGrafter"/>
</dbReference>
<dbReference type="SMART" id="SM00165">
    <property type="entry name" value="UBA"/>
    <property type="match status" value="1"/>
</dbReference>
<evidence type="ECO:0000256" key="1">
    <source>
        <dbReference type="SAM" id="MobiDB-lite"/>
    </source>
</evidence>
<dbReference type="GO" id="GO:0072583">
    <property type="term" value="P:clathrin-dependent endocytosis"/>
    <property type="evidence" value="ECO:0007669"/>
    <property type="project" value="TreeGrafter"/>
</dbReference>
<feature type="compositionally biased region" description="Basic and acidic residues" evidence="1">
    <location>
        <begin position="473"/>
        <end position="487"/>
    </location>
</feature>
<feature type="region of interest" description="Disordered" evidence="1">
    <location>
        <begin position="765"/>
        <end position="810"/>
    </location>
</feature>
<dbReference type="PANTHER" id="PTHR23172">
    <property type="entry name" value="AUXILIN/CYCLIN G-ASSOCIATED KINASE-RELATED"/>
    <property type="match status" value="1"/>
</dbReference>
<proteinExistence type="predicted"/>
<dbReference type="GO" id="GO:0031982">
    <property type="term" value="C:vesicle"/>
    <property type="evidence" value="ECO:0007669"/>
    <property type="project" value="TreeGrafter"/>
</dbReference>
<dbReference type="SUPFAM" id="SSF46934">
    <property type="entry name" value="UBA-like"/>
    <property type="match status" value="1"/>
</dbReference>
<keyword evidence="4" id="KW-1185">Reference proteome</keyword>
<evidence type="ECO:0000313" key="4">
    <source>
        <dbReference type="Proteomes" id="UP000829685"/>
    </source>
</evidence>
<feature type="compositionally biased region" description="Basic and acidic residues" evidence="1">
    <location>
        <begin position="352"/>
        <end position="363"/>
    </location>
</feature>
<sequence>MDDLSGLEWSSTNSSQAAKPAAPMGMSQNSFYPSLRPSPSPQVSGRNTPLSAQGSGFSAPKPTTTKPATDSFSNLVNFGGGAKSNANLSLRERQELLEAEKRKKEEAQRKQLQANYGGGQFWDTLGQGSASASRTASPGFPSSGAGIGAQNGQKKADDDEDLFAAFNKNTKVDNSSHYPPPLQPSSGKSTPASAARLDLSNASAWNAPPTSGSNDFGDDDDPFGLNQLKTKPSQQVGTSSGAADDDDFLGDLAKPVEEVRRRTQATQPKAEPGKPIEGSDSDSDSEAEPERPRRTGGDDPFDKAVAELVDMGFTPENARRGLTESGAGLNVQAAVGWLLDDAHKNSSRPKQGARDSPADRMRSQGDAGRSRNNASPAWMGEGGSDLPPRRDNRSPAVGDLSQKAAAVGSSFFKTANSLWKQGQKQVQKAVADFNQEGGGDPNQPKWMRSAQQDRQYGGESQPSAATDEAAMLDSDRRAERSSSRPAREPQSTGSSRYGPSRDASPGLPIRPQAQSSATPRWQQSQPSLDPRARLNKQAIEEQSAQAYVSPARRKKTTPQPQPLPEPEVDLFNTTAPSSSRPQPQRAPSSSAAVSKPSSQQASRTITPRPPVPARQIPNVSPAVLQASAKHRLEGTAHFKRGDFDAAHTAYSNSLAGIPQMHPICIVLLTNRSLTALKTGSPKQAVDDADAAIKIIGPSRGEGEKVAIGDGEHRDMKDLYGKALSRKAEALEQMEKWTDAGAVWQLCVEAGVGGANATAGRQRCQKALAPKPKPAARPVQTSRPRPKPSAVSDLAPQKSSEAVQRLREANKAAEAADDEKFALGEKVDARISAWRDGKRDNLRALIGSLDQVLWENSGWKKVGLHELVMANKVKIHYMKAIAKTHPDKLPQDASTEVKLIAATVFATLNESWDKFKADNGLKKPGEYSVVLVNFQRPSSKLCYHSDGRVSPPGNESKTIAEPLAVILFSKPSPKILTLLVRSAVCGGPILFPRSPKHALKDRASREMRASCADITPRPAPEPPRKTAVHHSRRREIFWDPAVHDVRAALSPRFPGRCRARNSSVAPPDSPQSLQPNSTPSPPACPFRKFRRPQRSHTPGPAAFCHMEFARLLEVAGRPGLRNDGSCL</sequence>
<comment type="caution">
    <text evidence="3">The sequence shown here is derived from an EMBL/GenBank/DDBJ whole genome shotgun (WGS) entry which is preliminary data.</text>
</comment>
<feature type="compositionally biased region" description="Polar residues" evidence="1">
    <location>
        <begin position="41"/>
        <end position="56"/>
    </location>
</feature>
<dbReference type="Gene3D" id="1.25.40.10">
    <property type="entry name" value="Tetratricopeptide repeat domain"/>
    <property type="match status" value="1"/>
</dbReference>
<dbReference type="InterPro" id="IPR009060">
    <property type="entry name" value="UBA-like_sf"/>
</dbReference>
<dbReference type="PROSITE" id="PS50030">
    <property type="entry name" value="UBA"/>
    <property type="match status" value="1"/>
</dbReference>
<dbReference type="PANTHER" id="PTHR23172:SF19">
    <property type="entry name" value="J DOMAIN-CONTAINING PROTEIN"/>
    <property type="match status" value="1"/>
</dbReference>
<feature type="compositionally biased region" description="Basic and acidic residues" evidence="1">
    <location>
        <begin position="288"/>
        <end position="305"/>
    </location>
</feature>
<dbReference type="Proteomes" id="UP000829685">
    <property type="component" value="Unassembled WGS sequence"/>
</dbReference>
<feature type="compositionally biased region" description="Polar residues" evidence="1">
    <location>
        <begin position="227"/>
        <end position="240"/>
    </location>
</feature>
<feature type="compositionally biased region" description="Polar residues" evidence="1">
    <location>
        <begin position="126"/>
        <end position="136"/>
    </location>
</feature>
<feature type="compositionally biased region" description="Low complexity" evidence="1">
    <location>
        <begin position="59"/>
        <end position="69"/>
    </location>
</feature>
<dbReference type="FunFam" id="1.25.40.10:FF:000354">
    <property type="entry name" value="UBA domain-containing protein 7"/>
    <property type="match status" value="1"/>
</dbReference>
<dbReference type="GO" id="GO:0005737">
    <property type="term" value="C:cytoplasm"/>
    <property type="evidence" value="ECO:0007669"/>
    <property type="project" value="TreeGrafter"/>
</dbReference>
<feature type="compositionally biased region" description="Polar residues" evidence="1">
    <location>
        <begin position="200"/>
        <end position="214"/>
    </location>
</feature>
<feature type="compositionally biased region" description="Polar residues" evidence="1">
    <location>
        <begin position="449"/>
        <end position="464"/>
    </location>
</feature>
<dbReference type="InterPro" id="IPR036869">
    <property type="entry name" value="J_dom_sf"/>
</dbReference>
<dbReference type="GO" id="GO:0030276">
    <property type="term" value="F:clathrin binding"/>
    <property type="evidence" value="ECO:0007669"/>
    <property type="project" value="TreeGrafter"/>
</dbReference>
<dbReference type="Pfam" id="PF22562">
    <property type="entry name" value="UBA_7"/>
    <property type="match status" value="1"/>
</dbReference>
<dbReference type="InterPro" id="IPR015940">
    <property type="entry name" value="UBA"/>
</dbReference>
<dbReference type="EMBL" id="JAFIMR010000070">
    <property type="protein sequence ID" value="KAI1850477.1"/>
    <property type="molecule type" value="Genomic_DNA"/>
</dbReference>
<evidence type="ECO:0000313" key="3">
    <source>
        <dbReference type="EMBL" id="KAI1850477.1"/>
    </source>
</evidence>
<dbReference type="Gene3D" id="1.10.8.10">
    <property type="entry name" value="DNA helicase RuvA subunit, C-terminal domain"/>
    <property type="match status" value="1"/>
</dbReference>
<feature type="region of interest" description="Disordered" evidence="1">
    <location>
        <begin position="1053"/>
        <end position="1097"/>
    </location>
</feature>
<feature type="region of interest" description="Disordered" evidence="1">
    <location>
        <begin position="1"/>
        <end position="327"/>
    </location>
</feature>
<feature type="domain" description="UBA" evidence="2">
    <location>
        <begin position="299"/>
        <end position="341"/>
    </location>
</feature>